<keyword evidence="5 7" id="KW-0472">Membrane</keyword>
<feature type="transmembrane region" description="Helical" evidence="7">
    <location>
        <begin position="234"/>
        <end position="255"/>
    </location>
</feature>
<sequence length="521" mass="57550">MMCPQPDVLEAMGPILPQLSVYGKEMGISTVVMGTVTGVLPFAFLIAKPLFGLLVDVYRNYRKTIFMILIFIMTLSYSLIAFIPAQKIVSNTVIEGKLQDYFLDTCNFIDSDHFNCNVTKAVSCNSECFVEPDTFYMTTCSSEGYLNSTTKTILKLCSEGNETYPLMLGNRSCGLRCFENTETQDSKLYKSVAFWSFLILMSIGTIGFNVVNSISDAICFDVIGDQYDYGKQRVWGTIGFGTTALISGYAVDMFSGRTISYIPAIIVMLICSAFDLICCFKLKLPIIEAPENILKDMKHLLKNRFVSTFLLYAILVGVLDGFIIYFLFWYIEDLAAETSTGYIKLLEGLIVAAETLGGEVIFFSISGKILEQVGHVHCLSMCFLNYALRIGLISIAPNPWYIIPIEFVMQGPTYALTYTTIVAYANELAPPGASATMQGIAAGMDDGVGYAFGSILGGILYKYIGGKSSLHVFSALGLLCSISHLIIHKTLLKNRDLPPELDRNDHVQYKSPEDAVKTTLD</sequence>
<evidence type="ECO:0000256" key="1">
    <source>
        <dbReference type="ARBA" id="ARBA00004141"/>
    </source>
</evidence>
<dbReference type="EMBL" id="JAACXV010014091">
    <property type="protein sequence ID" value="KAF7270477.1"/>
    <property type="molecule type" value="Genomic_DNA"/>
</dbReference>
<dbReference type="GO" id="GO:0022857">
    <property type="term" value="F:transmembrane transporter activity"/>
    <property type="evidence" value="ECO:0007669"/>
    <property type="project" value="InterPro"/>
</dbReference>
<evidence type="ECO:0000256" key="5">
    <source>
        <dbReference type="ARBA" id="ARBA00023136"/>
    </source>
</evidence>
<evidence type="ECO:0000256" key="6">
    <source>
        <dbReference type="SAM" id="MobiDB-lite"/>
    </source>
</evidence>
<evidence type="ECO:0000256" key="4">
    <source>
        <dbReference type="ARBA" id="ARBA00022989"/>
    </source>
</evidence>
<evidence type="ECO:0000256" key="7">
    <source>
        <dbReference type="SAM" id="Phobius"/>
    </source>
</evidence>
<keyword evidence="10" id="KW-1185">Reference proteome</keyword>
<proteinExistence type="inferred from homology"/>
<evidence type="ECO:0000259" key="8">
    <source>
        <dbReference type="PROSITE" id="PS50850"/>
    </source>
</evidence>
<evidence type="ECO:0000256" key="3">
    <source>
        <dbReference type="ARBA" id="ARBA00022692"/>
    </source>
</evidence>
<dbReference type="PANTHER" id="PTHR16172">
    <property type="entry name" value="MAJOR FACILITATOR SUPERFAMILY DOMAIN-CONTAINING PROTEIN 6-LIKE"/>
    <property type="match status" value="1"/>
</dbReference>
<protein>
    <recommendedName>
        <fullName evidence="8">Major facilitator superfamily (MFS) profile domain-containing protein</fullName>
    </recommendedName>
</protein>
<gene>
    <name evidence="9" type="ORF">GWI33_016547</name>
</gene>
<comment type="caution">
    <text evidence="9">The sequence shown here is derived from an EMBL/GenBank/DDBJ whole genome shotgun (WGS) entry which is preliminary data.</text>
</comment>
<accession>A0A834IAX2</accession>
<name>A0A834IAX2_RHYFE</name>
<feature type="transmembrane region" description="Helical" evidence="7">
    <location>
        <begin position="26"/>
        <end position="45"/>
    </location>
</feature>
<dbReference type="InterPro" id="IPR036259">
    <property type="entry name" value="MFS_trans_sf"/>
</dbReference>
<dbReference type="Pfam" id="PF12832">
    <property type="entry name" value="MFS_1_like"/>
    <property type="match status" value="1"/>
</dbReference>
<dbReference type="InterPro" id="IPR020846">
    <property type="entry name" value="MFS_dom"/>
</dbReference>
<dbReference type="InterPro" id="IPR051717">
    <property type="entry name" value="MFS_MFSD6"/>
</dbReference>
<feature type="transmembrane region" description="Helical" evidence="7">
    <location>
        <begin position="470"/>
        <end position="487"/>
    </location>
</feature>
<dbReference type="AlphaFoldDB" id="A0A834IAX2"/>
<evidence type="ECO:0000313" key="10">
    <source>
        <dbReference type="Proteomes" id="UP000625711"/>
    </source>
</evidence>
<feature type="transmembrane region" description="Helical" evidence="7">
    <location>
        <begin position="447"/>
        <end position="464"/>
    </location>
</feature>
<dbReference type="SUPFAM" id="SSF103473">
    <property type="entry name" value="MFS general substrate transporter"/>
    <property type="match status" value="1"/>
</dbReference>
<feature type="transmembrane region" description="Helical" evidence="7">
    <location>
        <begin position="65"/>
        <end position="83"/>
    </location>
</feature>
<dbReference type="Proteomes" id="UP000625711">
    <property type="component" value="Unassembled WGS sequence"/>
</dbReference>
<dbReference type="PROSITE" id="PS50850">
    <property type="entry name" value="MFS"/>
    <property type="match status" value="1"/>
</dbReference>
<reference evidence="9" key="1">
    <citation type="submission" date="2020-08" db="EMBL/GenBank/DDBJ databases">
        <title>Genome sequencing and assembly of the red palm weevil Rhynchophorus ferrugineus.</title>
        <authorList>
            <person name="Dias G.B."/>
            <person name="Bergman C.M."/>
            <person name="Manee M."/>
        </authorList>
    </citation>
    <scope>NUCLEOTIDE SEQUENCE</scope>
    <source>
        <strain evidence="9">AA-2017</strain>
        <tissue evidence="9">Whole larva</tissue>
    </source>
</reference>
<feature type="region of interest" description="Disordered" evidence="6">
    <location>
        <begin position="502"/>
        <end position="521"/>
    </location>
</feature>
<evidence type="ECO:0000256" key="2">
    <source>
        <dbReference type="ARBA" id="ARBA00005241"/>
    </source>
</evidence>
<dbReference type="OrthoDB" id="10029266at2759"/>
<dbReference type="GO" id="GO:0016020">
    <property type="term" value="C:membrane"/>
    <property type="evidence" value="ECO:0007669"/>
    <property type="project" value="UniProtKB-SubCell"/>
</dbReference>
<dbReference type="PANTHER" id="PTHR16172:SF37">
    <property type="entry name" value="RE36877P"/>
    <property type="match status" value="1"/>
</dbReference>
<keyword evidence="3 7" id="KW-0812">Transmembrane</keyword>
<organism evidence="9 10">
    <name type="scientific">Rhynchophorus ferrugineus</name>
    <name type="common">Red palm weevil</name>
    <name type="synonym">Curculio ferrugineus</name>
    <dbReference type="NCBI Taxonomy" id="354439"/>
    <lineage>
        <taxon>Eukaryota</taxon>
        <taxon>Metazoa</taxon>
        <taxon>Ecdysozoa</taxon>
        <taxon>Arthropoda</taxon>
        <taxon>Hexapoda</taxon>
        <taxon>Insecta</taxon>
        <taxon>Pterygota</taxon>
        <taxon>Neoptera</taxon>
        <taxon>Endopterygota</taxon>
        <taxon>Coleoptera</taxon>
        <taxon>Polyphaga</taxon>
        <taxon>Cucujiformia</taxon>
        <taxon>Curculionidae</taxon>
        <taxon>Dryophthorinae</taxon>
        <taxon>Rhynchophorus</taxon>
    </lineage>
</organism>
<keyword evidence="4 7" id="KW-1133">Transmembrane helix</keyword>
<evidence type="ECO:0000313" key="9">
    <source>
        <dbReference type="EMBL" id="KAF7270477.1"/>
    </source>
</evidence>
<feature type="domain" description="Major facilitator superfamily (MFS) profile" evidence="8">
    <location>
        <begin position="309"/>
        <end position="521"/>
    </location>
</feature>
<feature type="transmembrane region" description="Helical" evidence="7">
    <location>
        <begin position="261"/>
        <end position="284"/>
    </location>
</feature>
<dbReference type="Gene3D" id="1.20.1250.20">
    <property type="entry name" value="MFS general substrate transporter like domains"/>
    <property type="match status" value="3"/>
</dbReference>
<comment type="subcellular location">
    <subcellularLocation>
        <location evidence="1">Membrane</location>
        <topology evidence="1">Multi-pass membrane protein</topology>
    </subcellularLocation>
</comment>
<comment type="similarity">
    <text evidence="2">Belongs to the major facilitator superfamily. MFSD6 family.</text>
</comment>
<dbReference type="InterPro" id="IPR024989">
    <property type="entry name" value="MFS_assoc_dom"/>
</dbReference>
<feature type="transmembrane region" description="Helical" evidence="7">
    <location>
        <begin position="192"/>
        <end position="214"/>
    </location>
</feature>
<feature type="transmembrane region" description="Helical" evidence="7">
    <location>
        <begin position="305"/>
        <end position="331"/>
    </location>
</feature>